<feature type="coiled-coil region" evidence="5">
    <location>
        <begin position="195"/>
        <end position="222"/>
    </location>
</feature>
<dbReference type="PRINTS" id="PR00691">
    <property type="entry name" value="ADHESINB"/>
</dbReference>
<comment type="similarity">
    <text evidence="1 4">Belongs to the bacterial solute-binding protein 9 family.</text>
</comment>
<evidence type="ECO:0000256" key="5">
    <source>
        <dbReference type="SAM" id="Coils"/>
    </source>
</evidence>
<keyword evidence="8" id="KW-1185">Reference proteome</keyword>
<dbReference type="OrthoDB" id="9810636at2"/>
<evidence type="ECO:0000313" key="7">
    <source>
        <dbReference type="EMBL" id="CRF32383.1"/>
    </source>
</evidence>
<dbReference type="Gene3D" id="3.40.50.1980">
    <property type="entry name" value="Nitrogenase molybdenum iron protein domain"/>
    <property type="match status" value="2"/>
</dbReference>
<evidence type="ECO:0000256" key="2">
    <source>
        <dbReference type="ARBA" id="ARBA00022448"/>
    </source>
</evidence>
<dbReference type="GO" id="GO:0007155">
    <property type="term" value="P:cell adhesion"/>
    <property type="evidence" value="ECO:0007669"/>
    <property type="project" value="InterPro"/>
</dbReference>
<evidence type="ECO:0000256" key="3">
    <source>
        <dbReference type="ARBA" id="ARBA00022729"/>
    </source>
</evidence>
<dbReference type="PANTHER" id="PTHR42953:SF3">
    <property type="entry name" value="HIGH-AFFINITY ZINC UPTAKE SYSTEM PROTEIN ZNUA"/>
    <property type="match status" value="1"/>
</dbReference>
<dbReference type="GO" id="GO:0046872">
    <property type="term" value="F:metal ion binding"/>
    <property type="evidence" value="ECO:0007669"/>
    <property type="project" value="InterPro"/>
</dbReference>
<dbReference type="InterPro" id="IPR006127">
    <property type="entry name" value="ZnuA-like"/>
</dbReference>
<dbReference type="InterPro" id="IPR006129">
    <property type="entry name" value="AdhesinB"/>
</dbReference>
<dbReference type="Pfam" id="PF01297">
    <property type="entry name" value="ZnuA"/>
    <property type="match status" value="1"/>
</dbReference>
<proteinExistence type="inferred from homology"/>
<sequence length="338" mass="38566">MQKKILIFLTLLFSIIIVSCNNANKSSNENNKEIDNSKLKVVTTIFPIYDFTRNIAGDNVNLQMIIKPGIEIHSFNTTPADVIDIQNADVFIYIGGESEAWAEKIISSMNTNGKKIIRLIDYVKALDEEIVEGMEHDIDHNHEEEANHEEHENHIEESHTHEGIYDEHIWTSPKNAQLMVTAICDALSEIDTNNADVYKANADKYNQELTVLDEEIRNTVNSSKRKNIVFGDRFPFRYLAEEYGLEYRAPFTGCSSQVDASPKTIAYLMNYIKDNKIPYLYYIELSNEKIANTLIEQTGAEKLKLHSGQNVTKEEFDSGVTYLSIMRDNLESLKKGLN</sequence>
<evidence type="ECO:0000256" key="1">
    <source>
        <dbReference type="ARBA" id="ARBA00011028"/>
    </source>
</evidence>
<feature type="chain" id="PRO_5005194664" evidence="6">
    <location>
        <begin position="24"/>
        <end position="338"/>
    </location>
</feature>
<evidence type="ECO:0000256" key="6">
    <source>
        <dbReference type="SAM" id="SignalP"/>
    </source>
</evidence>
<protein>
    <submittedName>
        <fullName evidence="7">Metal binding protein</fullName>
    </submittedName>
</protein>
<dbReference type="RefSeq" id="WP_048593854.1">
    <property type="nucleotide sequence ID" value="NZ_CVLB01000001.1"/>
</dbReference>
<keyword evidence="2 4" id="KW-0813">Transport</keyword>
<feature type="signal peptide" evidence="6">
    <location>
        <begin position="1"/>
        <end position="23"/>
    </location>
</feature>
<evidence type="ECO:0000256" key="4">
    <source>
        <dbReference type="RuleBase" id="RU003512"/>
    </source>
</evidence>
<reference evidence="8" key="1">
    <citation type="submission" date="2015-04" db="EMBL/GenBank/DDBJ databases">
        <authorList>
            <person name="Mushtaq Mamoona"/>
        </authorList>
    </citation>
    <scope>NUCLEOTIDE SEQUENCE [LARGE SCALE GENOMIC DNA]</scope>
    <source>
        <strain evidence="8">AN4859/03</strain>
    </source>
</reference>
<keyword evidence="3 6" id="KW-0732">Signal</keyword>
<dbReference type="SUPFAM" id="SSF53807">
    <property type="entry name" value="Helical backbone' metal receptor"/>
    <property type="match status" value="1"/>
</dbReference>
<name>A0A0G4K5D4_9SPIR</name>
<dbReference type="PROSITE" id="PS51257">
    <property type="entry name" value="PROKAR_LIPOPROTEIN"/>
    <property type="match status" value="1"/>
</dbReference>
<dbReference type="Proteomes" id="UP000043763">
    <property type="component" value="Unassembled WGS sequence"/>
</dbReference>
<dbReference type="AlphaFoldDB" id="A0A0G4K5D4"/>
<gene>
    <name evidence="7" type="ORF">BRSU_0756</name>
</gene>
<dbReference type="EMBL" id="CVLB01000001">
    <property type="protein sequence ID" value="CRF32383.1"/>
    <property type="molecule type" value="Genomic_DNA"/>
</dbReference>
<accession>A0A0G4K5D4</accession>
<dbReference type="InterPro" id="IPR050492">
    <property type="entry name" value="Bact_metal-bind_prot9"/>
</dbReference>
<dbReference type="GO" id="GO:0030001">
    <property type="term" value="P:metal ion transport"/>
    <property type="evidence" value="ECO:0007669"/>
    <property type="project" value="InterPro"/>
</dbReference>
<organism evidence="7 8">
    <name type="scientific">Brachyspira suanatina</name>
    <dbReference type="NCBI Taxonomy" id="381802"/>
    <lineage>
        <taxon>Bacteria</taxon>
        <taxon>Pseudomonadati</taxon>
        <taxon>Spirochaetota</taxon>
        <taxon>Spirochaetia</taxon>
        <taxon>Brachyspirales</taxon>
        <taxon>Brachyspiraceae</taxon>
        <taxon>Brachyspira</taxon>
    </lineage>
</organism>
<dbReference type="PRINTS" id="PR00690">
    <property type="entry name" value="ADHESNFAMILY"/>
</dbReference>
<dbReference type="InterPro" id="IPR006128">
    <property type="entry name" value="Lipoprotein_PsaA-like"/>
</dbReference>
<keyword evidence="5" id="KW-0175">Coiled coil</keyword>
<dbReference type="PANTHER" id="PTHR42953">
    <property type="entry name" value="HIGH-AFFINITY ZINC UPTAKE SYSTEM PROTEIN ZNUA-RELATED"/>
    <property type="match status" value="1"/>
</dbReference>
<evidence type="ECO:0000313" key="8">
    <source>
        <dbReference type="Proteomes" id="UP000043763"/>
    </source>
</evidence>